<keyword evidence="3" id="KW-1185">Reference proteome</keyword>
<gene>
    <name evidence="2" type="ordered locus">Nhal_2587</name>
</gene>
<evidence type="ECO:0000313" key="3">
    <source>
        <dbReference type="Proteomes" id="UP000001844"/>
    </source>
</evidence>
<dbReference type="Pfam" id="PF13646">
    <property type="entry name" value="HEAT_2"/>
    <property type="match status" value="1"/>
</dbReference>
<keyword evidence="1" id="KW-0732">Signal</keyword>
<dbReference type="OrthoDB" id="5569166at2"/>
<dbReference type="KEGG" id="nhl:Nhal_2587"/>
<organism evidence="2 3">
    <name type="scientific">Nitrosococcus halophilus (strain Nc4)</name>
    <dbReference type="NCBI Taxonomy" id="472759"/>
    <lineage>
        <taxon>Bacteria</taxon>
        <taxon>Pseudomonadati</taxon>
        <taxon>Pseudomonadota</taxon>
        <taxon>Gammaproteobacteria</taxon>
        <taxon>Chromatiales</taxon>
        <taxon>Chromatiaceae</taxon>
        <taxon>Nitrosococcus</taxon>
    </lineage>
</organism>
<sequence length="298" mass="32771">MSAGKFLLLIPLSFIHSFVFAGETFHDQSQKLESLSMNNGGLHLEVEQAPLEQIFKIIENETGIRLHASPMPQKRVTATCAGATLEVLKCVLGKEASLIYRYGDKSSTSSPTPLLQEVWVLSSNPSGHRLPQETEQQIICDTTKNLNNPIQHEQQSVSGEGQTALSSLKQNEMEKLVALAQSPNSGQREEALSRLALLDEADDESIRNILTEALGDRNPSVRAQAVSGLARRNDPERDDVLQEALHDSDVGVRLMAVSNAGENVALLETALHDTDKVVRDLASMKLEQILQTNPRQYE</sequence>
<feature type="signal peptide" evidence="1">
    <location>
        <begin position="1"/>
        <end position="21"/>
    </location>
</feature>
<dbReference type="eggNOG" id="COG1413">
    <property type="taxonomic scope" value="Bacteria"/>
</dbReference>
<dbReference type="AlphaFoldDB" id="D5BWK7"/>
<dbReference type="HOGENOM" id="CLU_949388_0_0_6"/>
<evidence type="ECO:0000313" key="2">
    <source>
        <dbReference type="EMBL" id="ADE15664.1"/>
    </source>
</evidence>
<reference evidence="3" key="1">
    <citation type="submission" date="2010-04" db="EMBL/GenBank/DDBJ databases">
        <title>Complete genome sequence of Nitrosococcus halophilus Nc4, a salt-adapted, aerobic obligate ammonia-oxidizing sulfur purple bacterium.</title>
        <authorList>
            <consortium name="US DOE Joint Genome Institute"/>
            <person name="Campbell M.A."/>
            <person name="Malfatti S.A."/>
            <person name="Chain P.S.G."/>
            <person name="Heidelberg J.F."/>
            <person name="Ward B.B."/>
            <person name="Klotz M.G."/>
        </authorList>
    </citation>
    <scope>NUCLEOTIDE SEQUENCE [LARGE SCALE GENOMIC DNA]</scope>
    <source>
        <strain evidence="3">Nc4</strain>
    </source>
</reference>
<dbReference type="Proteomes" id="UP000001844">
    <property type="component" value="Chromosome"/>
</dbReference>
<proteinExistence type="predicted"/>
<dbReference type="RefSeq" id="WP_013033524.1">
    <property type="nucleotide sequence ID" value="NC_013960.1"/>
</dbReference>
<dbReference type="InterPro" id="IPR011989">
    <property type="entry name" value="ARM-like"/>
</dbReference>
<dbReference type="SUPFAM" id="SSF48371">
    <property type="entry name" value="ARM repeat"/>
    <property type="match status" value="1"/>
</dbReference>
<evidence type="ECO:0000256" key="1">
    <source>
        <dbReference type="SAM" id="SignalP"/>
    </source>
</evidence>
<feature type="chain" id="PRO_5003070178" description="PBS lyase HEAT domain protein repeat-containing protein" evidence="1">
    <location>
        <begin position="22"/>
        <end position="298"/>
    </location>
</feature>
<evidence type="ECO:0008006" key="4">
    <source>
        <dbReference type="Google" id="ProtNLM"/>
    </source>
</evidence>
<dbReference type="InterPro" id="IPR016024">
    <property type="entry name" value="ARM-type_fold"/>
</dbReference>
<accession>D5BWK7</accession>
<dbReference type="STRING" id="472759.Nhal_2587"/>
<dbReference type="EMBL" id="CP001798">
    <property type="protein sequence ID" value="ADE15664.1"/>
    <property type="molecule type" value="Genomic_DNA"/>
</dbReference>
<name>D5BWK7_NITHN</name>
<protein>
    <recommendedName>
        <fullName evidence="4">PBS lyase HEAT domain protein repeat-containing protein</fullName>
    </recommendedName>
</protein>
<dbReference type="Gene3D" id="1.25.10.10">
    <property type="entry name" value="Leucine-rich Repeat Variant"/>
    <property type="match status" value="1"/>
</dbReference>